<dbReference type="AlphaFoldDB" id="A0A6A6G5S9"/>
<proteinExistence type="inferred from homology"/>
<evidence type="ECO:0000313" key="7">
    <source>
        <dbReference type="EMBL" id="KAF2221121.1"/>
    </source>
</evidence>
<comment type="similarity">
    <text evidence="1">Belongs to the DNA mismatch repair MutS family.</text>
</comment>
<gene>
    <name evidence="7" type="ORF">BDZ85DRAFT_24546</name>
</gene>
<dbReference type="InterPro" id="IPR000432">
    <property type="entry name" value="DNA_mismatch_repair_MutS_C"/>
</dbReference>
<dbReference type="PROSITE" id="PS00486">
    <property type="entry name" value="DNA_MISMATCH_REPAIR_2"/>
    <property type="match status" value="1"/>
</dbReference>
<evidence type="ECO:0000256" key="4">
    <source>
        <dbReference type="ARBA" id="ARBA00023125"/>
    </source>
</evidence>
<keyword evidence="2" id="KW-0547">Nucleotide-binding</keyword>
<evidence type="ECO:0000259" key="6">
    <source>
        <dbReference type="PROSITE" id="PS00486"/>
    </source>
</evidence>
<dbReference type="PANTHER" id="PTHR11361">
    <property type="entry name" value="DNA MISMATCH REPAIR PROTEIN MUTS FAMILY MEMBER"/>
    <property type="match status" value="1"/>
</dbReference>
<feature type="domain" description="DNA mismatch repair proteins mutS family" evidence="6">
    <location>
        <begin position="789"/>
        <end position="805"/>
    </location>
</feature>
<dbReference type="SUPFAM" id="SSF52540">
    <property type="entry name" value="P-loop containing nucleoside triphosphate hydrolases"/>
    <property type="match status" value="1"/>
</dbReference>
<dbReference type="PANTHER" id="PTHR11361:SF20">
    <property type="entry name" value="MUTS PROTEIN HOMOLOG 5"/>
    <property type="match status" value="1"/>
</dbReference>
<dbReference type="InterPro" id="IPR036187">
    <property type="entry name" value="DNA_mismatch_repair_MutS_sf"/>
</dbReference>
<protein>
    <submittedName>
        <fullName evidence="7">Muts domain V-domain-containing protein</fullName>
    </submittedName>
</protein>
<feature type="region of interest" description="Disordered" evidence="5">
    <location>
        <begin position="1"/>
        <end position="78"/>
    </location>
</feature>
<dbReference type="InterPro" id="IPR027417">
    <property type="entry name" value="P-loop_NTPase"/>
</dbReference>
<dbReference type="Pfam" id="PF05192">
    <property type="entry name" value="MutS_III"/>
    <property type="match status" value="1"/>
</dbReference>
<dbReference type="InterPro" id="IPR045076">
    <property type="entry name" value="MutS"/>
</dbReference>
<keyword evidence="4" id="KW-0238">DNA-binding</keyword>
<dbReference type="GO" id="GO:0005524">
    <property type="term" value="F:ATP binding"/>
    <property type="evidence" value="ECO:0007669"/>
    <property type="project" value="UniProtKB-KW"/>
</dbReference>
<dbReference type="InterPro" id="IPR007696">
    <property type="entry name" value="DNA_mismatch_repair_MutS_core"/>
</dbReference>
<dbReference type="GO" id="GO:0006298">
    <property type="term" value="P:mismatch repair"/>
    <property type="evidence" value="ECO:0007669"/>
    <property type="project" value="InterPro"/>
</dbReference>
<dbReference type="CDD" id="cd03281">
    <property type="entry name" value="ABC_MSH5_euk"/>
    <property type="match status" value="1"/>
</dbReference>
<dbReference type="SUPFAM" id="SSF48334">
    <property type="entry name" value="DNA repair protein MutS, domain III"/>
    <property type="match status" value="1"/>
</dbReference>
<sequence>MMPANSSQTSSRSTQRRYRGRQAKGRGLHSSDATHRQHALQSSSSPANRSSQVIRESPLHPASNRQATPASSATSSAFLPGGILPSELRDDQDLDDDFLQEIIMAINVRERGSVGCAYYVARDEKLYCMEDVKQGGPEIVDALKAFVSPTSIIVPFNLDESVLDLIDIQRNNVDGDSIHSEPPGLPYTVDFRVSGDFKYEAARDKLINLRIGYRHGPRVILMVPGDVAAIDEPDDFAQETANRVDNLLSLGCSINVESQLSIGCAGAILNHIGRRRNAAFIPGDTAAANFFRISSIAMFSLGGFMFVNSDTLASLQVIQSEAHPSAQNHSMASSGSKEGLSVYGLFHHFARTTQGKSTLRQYFLRPSVNIEVINHRLDAISTFIRPDNQPLMDKMVSHLRAVKNMHTVLLHVRKGNSTNIMPGRSAGIHRTVWSNIREFLYRALEIRQAFEEISGAHRLAIFGKVMRHFDGRTMSVIGNTIGNTIDFELSIEQHRSVVKAGVDFELDEIKRTYAGMDDMLSHVAAAMARTISPIYNAQLNVIFFPQIGFLISVRRIPDTTRGVYAGEEDAPWDQQFYTGDYVYYKDSRTRAMDEEYGDVYGSICDREIEIIQRLGEQVLQHEELLCTVSDVCGELDCLLALAQGAREYNFCRPHMTDENVLQIKAGRHILQERTVPTFIANDTSLVGGGGQDAVAEDDPENETESTGPSMMLITGPNYSGKSVYLKQVALITLMAHIGSFVPAESAVIGLTDKILTRIWTRESVSRAQSAFIIDLQQMSLGLSLATRRSLIVIDEFGKGTDSHDGAGLAAGVFTYLLSLGCERPRVVAATHFHEIFHGALLSPHTSLAFHQMRILLSQNVIAAQRPQPSNPSSAASSIASSLSSEEITYLYALEPGRTSSSYGTICAKMNGVPNHVVRYADDMMSASERGEDLVALCAKMGCQEKDELKEAEDIARRFLIGEIGPRESDQEGDATEEENEEHVKAWLGTVLGAVAAVS</sequence>
<feature type="region of interest" description="Disordered" evidence="5">
    <location>
        <begin position="689"/>
        <end position="710"/>
    </location>
</feature>
<feature type="compositionally biased region" description="Acidic residues" evidence="5">
    <location>
        <begin position="694"/>
        <end position="703"/>
    </location>
</feature>
<feature type="compositionally biased region" description="Basic residues" evidence="5">
    <location>
        <begin position="14"/>
        <end position="27"/>
    </location>
</feature>
<dbReference type="GO" id="GO:0140664">
    <property type="term" value="F:ATP-dependent DNA damage sensor activity"/>
    <property type="evidence" value="ECO:0007669"/>
    <property type="project" value="InterPro"/>
</dbReference>
<evidence type="ECO:0000256" key="3">
    <source>
        <dbReference type="ARBA" id="ARBA00022840"/>
    </source>
</evidence>
<feature type="compositionally biased region" description="Low complexity" evidence="5">
    <location>
        <begin position="42"/>
        <end position="51"/>
    </location>
</feature>
<keyword evidence="3" id="KW-0067">ATP-binding</keyword>
<dbReference type="GO" id="GO:0005634">
    <property type="term" value="C:nucleus"/>
    <property type="evidence" value="ECO:0007669"/>
    <property type="project" value="TreeGrafter"/>
</dbReference>
<evidence type="ECO:0000256" key="1">
    <source>
        <dbReference type="ARBA" id="ARBA00006271"/>
    </source>
</evidence>
<dbReference type="GO" id="GO:0030983">
    <property type="term" value="F:mismatched DNA binding"/>
    <property type="evidence" value="ECO:0007669"/>
    <property type="project" value="InterPro"/>
</dbReference>
<dbReference type="OrthoDB" id="29596at2759"/>
<accession>A0A6A6G5S9</accession>
<name>A0A6A6G5S9_9PEZI</name>
<dbReference type="SMART" id="SM00533">
    <property type="entry name" value="MUTSd"/>
    <property type="match status" value="1"/>
</dbReference>
<organism evidence="7 8">
    <name type="scientific">Elsinoe ampelina</name>
    <dbReference type="NCBI Taxonomy" id="302913"/>
    <lineage>
        <taxon>Eukaryota</taxon>
        <taxon>Fungi</taxon>
        <taxon>Dikarya</taxon>
        <taxon>Ascomycota</taxon>
        <taxon>Pezizomycotina</taxon>
        <taxon>Dothideomycetes</taxon>
        <taxon>Dothideomycetidae</taxon>
        <taxon>Myriangiales</taxon>
        <taxon>Elsinoaceae</taxon>
        <taxon>Elsinoe</taxon>
    </lineage>
</organism>
<dbReference type="EMBL" id="ML992511">
    <property type="protein sequence ID" value="KAF2221121.1"/>
    <property type="molecule type" value="Genomic_DNA"/>
</dbReference>
<reference evidence="8" key="1">
    <citation type="journal article" date="2020" name="Stud. Mycol.">
        <title>101 Dothideomycetes genomes: A test case for predicting lifestyles and emergence of pathogens.</title>
        <authorList>
            <person name="Haridas S."/>
            <person name="Albert R."/>
            <person name="Binder M."/>
            <person name="Bloem J."/>
            <person name="LaButti K."/>
            <person name="Salamov A."/>
            <person name="Andreopoulos B."/>
            <person name="Baker S."/>
            <person name="Barry K."/>
            <person name="Bills G."/>
            <person name="Bluhm B."/>
            <person name="Cannon C."/>
            <person name="Castanera R."/>
            <person name="Culley D."/>
            <person name="Daum C."/>
            <person name="Ezra D."/>
            <person name="Gonzalez J."/>
            <person name="Henrissat B."/>
            <person name="Kuo A."/>
            <person name="Liang C."/>
            <person name="Lipzen A."/>
            <person name="Lutzoni F."/>
            <person name="Magnuson J."/>
            <person name="Mondo S."/>
            <person name="Nolan M."/>
            <person name="Ohm R."/>
            <person name="Pangilinan J."/>
            <person name="Park H.-J."/>
            <person name="Ramirez L."/>
            <person name="Alfaro M."/>
            <person name="Sun H."/>
            <person name="Tritt A."/>
            <person name="Yoshinaga Y."/>
            <person name="Zwiers L.-H."/>
            <person name="Turgeon B."/>
            <person name="Goodwin S."/>
            <person name="Spatafora J."/>
            <person name="Crous P."/>
            <person name="Grigoriev I."/>
        </authorList>
    </citation>
    <scope>NUCLEOTIDE SEQUENCE [LARGE SCALE GENOMIC DNA]</scope>
    <source>
        <strain evidence="8">CECT 20119</strain>
    </source>
</reference>
<keyword evidence="8" id="KW-1185">Reference proteome</keyword>
<feature type="compositionally biased region" description="Low complexity" evidence="5">
    <location>
        <begin position="67"/>
        <end position="77"/>
    </location>
</feature>
<dbReference type="GO" id="GO:0051026">
    <property type="term" value="P:chiasma assembly"/>
    <property type="evidence" value="ECO:0007669"/>
    <property type="project" value="TreeGrafter"/>
</dbReference>
<dbReference type="Gene3D" id="1.10.1420.10">
    <property type="match status" value="1"/>
</dbReference>
<dbReference type="Pfam" id="PF00488">
    <property type="entry name" value="MutS_V"/>
    <property type="match status" value="1"/>
</dbReference>
<evidence type="ECO:0000256" key="5">
    <source>
        <dbReference type="SAM" id="MobiDB-lite"/>
    </source>
</evidence>
<dbReference type="SMART" id="SM00534">
    <property type="entry name" value="MUTSac"/>
    <property type="match status" value="1"/>
</dbReference>
<dbReference type="Gene3D" id="3.40.50.300">
    <property type="entry name" value="P-loop containing nucleotide triphosphate hydrolases"/>
    <property type="match status" value="1"/>
</dbReference>
<feature type="compositionally biased region" description="Low complexity" evidence="5">
    <location>
        <begin position="1"/>
        <end position="13"/>
    </location>
</feature>
<evidence type="ECO:0000256" key="2">
    <source>
        <dbReference type="ARBA" id="ARBA00022741"/>
    </source>
</evidence>
<dbReference type="Proteomes" id="UP000799538">
    <property type="component" value="Unassembled WGS sequence"/>
</dbReference>
<evidence type="ECO:0000313" key="8">
    <source>
        <dbReference type="Proteomes" id="UP000799538"/>
    </source>
</evidence>